<dbReference type="GO" id="GO:0009986">
    <property type="term" value="C:cell surface"/>
    <property type="evidence" value="ECO:0007669"/>
    <property type="project" value="UniProtKB-SubCell"/>
</dbReference>
<protein>
    <submittedName>
        <fullName evidence="4">Type II secretion system protein</fullName>
    </submittedName>
</protein>
<proteinExistence type="predicted"/>
<dbReference type="AlphaFoldDB" id="A0A941DYA0"/>
<dbReference type="NCBIfam" id="TIGR02532">
    <property type="entry name" value="IV_pilin_GFxxxE"/>
    <property type="match status" value="1"/>
</dbReference>
<dbReference type="InterPro" id="IPR012902">
    <property type="entry name" value="N_methyl_site"/>
</dbReference>
<keyword evidence="5" id="KW-1185">Reference proteome</keyword>
<dbReference type="Pfam" id="PF07963">
    <property type="entry name" value="N_methyl"/>
    <property type="match status" value="1"/>
</dbReference>
<dbReference type="EMBL" id="JAGSOT010000070">
    <property type="protein sequence ID" value="MBR7797797.1"/>
    <property type="molecule type" value="Genomic_DNA"/>
</dbReference>
<evidence type="ECO:0000313" key="4">
    <source>
        <dbReference type="EMBL" id="MBR7797797.1"/>
    </source>
</evidence>
<keyword evidence="3" id="KW-0472">Membrane</keyword>
<keyword evidence="2" id="KW-0178">Competence</keyword>
<evidence type="ECO:0000256" key="2">
    <source>
        <dbReference type="ARBA" id="ARBA00023287"/>
    </source>
</evidence>
<name>A0A941DYA0_9BACI</name>
<evidence type="ECO:0000313" key="5">
    <source>
        <dbReference type="Proteomes" id="UP000675284"/>
    </source>
</evidence>
<sequence length="112" mass="12952">MKKMNGFTLIEVIISAAILFSAVLTLVPILSIMQTEREVLSTRRLIANDLHDSLQPFLWEEKDKQEVNYTKVIANSHVKYSFQVLSKYVKGCAQWENAKKRKEKFCLYGQPT</sequence>
<gene>
    <name evidence="4" type="ORF">KCX74_17335</name>
</gene>
<comment type="caution">
    <text evidence="4">The sequence shown here is derived from an EMBL/GenBank/DDBJ whole genome shotgun (WGS) entry which is preliminary data.</text>
</comment>
<feature type="transmembrane region" description="Helical" evidence="3">
    <location>
        <begin position="12"/>
        <end position="33"/>
    </location>
</feature>
<dbReference type="GO" id="GO:0030420">
    <property type="term" value="P:establishment of competence for transformation"/>
    <property type="evidence" value="ECO:0007669"/>
    <property type="project" value="UniProtKB-KW"/>
</dbReference>
<evidence type="ECO:0000256" key="1">
    <source>
        <dbReference type="ARBA" id="ARBA00004241"/>
    </source>
</evidence>
<dbReference type="Proteomes" id="UP000675284">
    <property type="component" value="Unassembled WGS sequence"/>
</dbReference>
<organism evidence="4 5">
    <name type="scientific">Virgibacillus salarius</name>
    <dbReference type="NCBI Taxonomy" id="447199"/>
    <lineage>
        <taxon>Bacteria</taxon>
        <taxon>Bacillati</taxon>
        <taxon>Bacillota</taxon>
        <taxon>Bacilli</taxon>
        <taxon>Bacillales</taxon>
        <taxon>Bacillaceae</taxon>
        <taxon>Virgibacillus</taxon>
    </lineage>
</organism>
<comment type="subcellular location">
    <subcellularLocation>
        <location evidence="1">Cell surface</location>
    </subcellularLocation>
</comment>
<keyword evidence="3" id="KW-1133">Transmembrane helix</keyword>
<keyword evidence="3" id="KW-0812">Transmembrane</keyword>
<reference evidence="4" key="1">
    <citation type="submission" date="2021-04" db="EMBL/GenBank/DDBJ databases">
        <title>Isolation and polyphasic classification of algal microorganism.</title>
        <authorList>
            <person name="Wang S."/>
        </authorList>
    </citation>
    <scope>NUCLEOTIDE SEQUENCE</scope>
    <source>
        <strain evidence="4">720a</strain>
    </source>
</reference>
<accession>A0A941DYA0</accession>
<evidence type="ECO:0000256" key="3">
    <source>
        <dbReference type="SAM" id="Phobius"/>
    </source>
</evidence>